<comment type="caution">
    <text evidence="2">The sequence shown here is derived from an EMBL/GenBank/DDBJ whole genome shotgun (WGS) entry which is preliminary data.</text>
</comment>
<feature type="region of interest" description="Disordered" evidence="1">
    <location>
        <begin position="1"/>
        <end position="21"/>
    </location>
</feature>
<dbReference type="RefSeq" id="WP_007008093.1">
    <property type="nucleotide sequence ID" value="NZ_AJXZ01000019.1"/>
</dbReference>
<reference evidence="2 3" key="1">
    <citation type="journal article" date="2012" name="J. Bacteriol.">
        <title>Genome Sequence of Nitratireductor aquibiodomus Strain RA22.</title>
        <authorList>
            <person name="Singh A."/>
            <person name="Jangir P.K."/>
            <person name="Kumari C."/>
            <person name="Sharma R."/>
        </authorList>
    </citation>
    <scope>NUCLEOTIDE SEQUENCE [LARGE SCALE GENOMIC DNA]</scope>
    <source>
        <strain evidence="2 3">RA22</strain>
    </source>
</reference>
<evidence type="ECO:0000313" key="2">
    <source>
        <dbReference type="EMBL" id="EIM75486.1"/>
    </source>
</evidence>
<dbReference type="EMBL" id="AJXZ01000019">
    <property type="protein sequence ID" value="EIM75486.1"/>
    <property type="molecule type" value="Genomic_DNA"/>
</dbReference>
<dbReference type="Proteomes" id="UP000004622">
    <property type="component" value="Unassembled WGS sequence"/>
</dbReference>
<proteinExistence type="predicted"/>
<protein>
    <submittedName>
        <fullName evidence="2">Uncharacterized protein</fullName>
    </submittedName>
</protein>
<evidence type="ECO:0000313" key="3">
    <source>
        <dbReference type="Proteomes" id="UP000004622"/>
    </source>
</evidence>
<dbReference type="AlphaFoldDB" id="I5C0Y4"/>
<dbReference type="PATRIC" id="fig|1189611.3.peg.1637"/>
<organism evidence="2 3">
    <name type="scientific">Nitratireductor aquibiodomus RA22</name>
    <dbReference type="NCBI Taxonomy" id="1189611"/>
    <lineage>
        <taxon>Bacteria</taxon>
        <taxon>Pseudomonadati</taxon>
        <taxon>Pseudomonadota</taxon>
        <taxon>Alphaproteobacteria</taxon>
        <taxon>Hyphomicrobiales</taxon>
        <taxon>Phyllobacteriaceae</taxon>
        <taxon>Nitratireductor</taxon>
    </lineage>
</organism>
<sequence length="68" mass="7026">MDRLAHKPPGSGGRPVQTVPVPGAVHCTMATMPISRPLHPLKSVVHAVEGMPYNIVAVGGSGESHGNH</sequence>
<name>I5C0Y4_9HYPH</name>
<accession>I5C0Y4</accession>
<gene>
    <name evidence="2" type="ORF">A33O_08036</name>
</gene>
<evidence type="ECO:0000256" key="1">
    <source>
        <dbReference type="SAM" id="MobiDB-lite"/>
    </source>
</evidence>